<dbReference type="CDD" id="cd02165">
    <property type="entry name" value="NMNAT"/>
    <property type="match status" value="1"/>
</dbReference>
<evidence type="ECO:0000256" key="6">
    <source>
        <dbReference type="ARBA" id="ARBA00022840"/>
    </source>
</evidence>
<evidence type="ECO:0000256" key="3">
    <source>
        <dbReference type="ARBA" id="ARBA00022679"/>
    </source>
</evidence>
<keyword evidence="5" id="KW-0547">Nucleotide-binding</keyword>
<dbReference type="PANTHER" id="PTHR39321:SF3">
    <property type="entry name" value="PHOSPHOPANTETHEINE ADENYLYLTRANSFERASE"/>
    <property type="match status" value="1"/>
</dbReference>
<dbReference type="NCBIfam" id="TIGR00482">
    <property type="entry name" value="nicotinate (nicotinamide) nucleotide adenylyltransferase"/>
    <property type="match status" value="1"/>
</dbReference>
<evidence type="ECO:0000256" key="4">
    <source>
        <dbReference type="ARBA" id="ARBA00022695"/>
    </source>
</evidence>
<protein>
    <submittedName>
        <fullName evidence="9">Unannotated protein</fullName>
    </submittedName>
</protein>
<organism evidence="9">
    <name type="scientific">freshwater metagenome</name>
    <dbReference type="NCBI Taxonomy" id="449393"/>
    <lineage>
        <taxon>unclassified sequences</taxon>
        <taxon>metagenomes</taxon>
        <taxon>ecological metagenomes</taxon>
    </lineage>
</organism>
<dbReference type="EMBL" id="CAEZSF010000080">
    <property type="protein sequence ID" value="CAB4539532.1"/>
    <property type="molecule type" value="Genomic_DNA"/>
</dbReference>
<dbReference type="EMBL" id="CAEZYU010000077">
    <property type="protein sequence ID" value="CAB4749525.1"/>
    <property type="molecule type" value="Genomic_DNA"/>
</dbReference>
<sequence length="260" mass="28304">MAKSGRSAAPRSGGNNFFDELQVVFFRPAWYRPASRQVEDTYQINFWAYDSLMHLSAPSDTSLGAHAARIGVFGGTFDPPHIGHLVTAINVRFELNLDRVLMVVANEPWQKVGSRRLSSAADRFAMVQAAVSAEEGIEASDVELQRGGPSYTVDTLANLHAVQPNCELFLILGGDAAAGLESWERPEELAKLCRIIVVDRPGVVSEVPSDFSVERVSVPRLEVSSTDLRARAATHAPLQHLVPEPVISLISQLGLYGDAQ</sequence>
<dbReference type="InterPro" id="IPR005248">
    <property type="entry name" value="NadD/NMNAT"/>
</dbReference>
<gene>
    <name evidence="9" type="ORF">UFOPK1358_00943</name>
    <name evidence="10" type="ORF">UFOPK2766_01566</name>
</gene>
<dbReference type="Pfam" id="PF01467">
    <property type="entry name" value="CTP_transf_like"/>
    <property type="match status" value="1"/>
</dbReference>
<dbReference type="HAMAP" id="MF_00244">
    <property type="entry name" value="NaMN_adenylyltr"/>
    <property type="match status" value="1"/>
</dbReference>
<evidence type="ECO:0000256" key="2">
    <source>
        <dbReference type="ARBA" id="ARBA00022642"/>
    </source>
</evidence>
<keyword evidence="7" id="KW-0520">NAD</keyword>
<dbReference type="Gene3D" id="3.40.50.620">
    <property type="entry name" value="HUPs"/>
    <property type="match status" value="1"/>
</dbReference>
<dbReference type="AlphaFoldDB" id="A0A6J6BKK6"/>
<proteinExistence type="inferred from homology"/>
<accession>A0A6J6BKK6</accession>
<dbReference type="NCBIfam" id="NF000840">
    <property type="entry name" value="PRK00071.1-3"/>
    <property type="match status" value="1"/>
</dbReference>
<dbReference type="PANTHER" id="PTHR39321">
    <property type="entry name" value="NICOTINATE-NUCLEOTIDE ADENYLYLTRANSFERASE-RELATED"/>
    <property type="match status" value="1"/>
</dbReference>
<keyword evidence="2" id="KW-0662">Pyridine nucleotide biosynthesis</keyword>
<evidence type="ECO:0000313" key="10">
    <source>
        <dbReference type="EMBL" id="CAB4749525.1"/>
    </source>
</evidence>
<evidence type="ECO:0000256" key="5">
    <source>
        <dbReference type="ARBA" id="ARBA00022741"/>
    </source>
</evidence>
<dbReference type="UniPathway" id="UPA00253"/>
<reference evidence="9" key="1">
    <citation type="submission" date="2020-05" db="EMBL/GenBank/DDBJ databases">
        <authorList>
            <person name="Chiriac C."/>
            <person name="Salcher M."/>
            <person name="Ghai R."/>
            <person name="Kavagutti S V."/>
        </authorList>
    </citation>
    <scope>NUCLEOTIDE SEQUENCE</scope>
</reference>
<feature type="domain" description="Cytidyltransferase-like" evidence="8">
    <location>
        <begin position="72"/>
        <end position="231"/>
    </location>
</feature>
<dbReference type="InterPro" id="IPR004821">
    <property type="entry name" value="Cyt_trans-like"/>
</dbReference>
<dbReference type="GO" id="GO:0070566">
    <property type="term" value="F:adenylyltransferase activity"/>
    <property type="evidence" value="ECO:0007669"/>
    <property type="project" value="UniProtKB-ARBA"/>
</dbReference>
<evidence type="ECO:0000256" key="1">
    <source>
        <dbReference type="ARBA" id="ARBA00004790"/>
    </source>
</evidence>
<dbReference type="GO" id="GO:0009435">
    <property type="term" value="P:NAD+ biosynthetic process"/>
    <property type="evidence" value="ECO:0007669"/>
    <property type="project" value="UniProtKB-UniPathway"/>
</dbReference>
<keyword evidence="4" id="KW-0548">Nucleotidyltransferase</keyword>
<evidence type="ECO:0000313" key="9">
    <source>
        <dbReference type="EMBL" id="CAB4539532.1"/>
    </source>
</evidence>
<dbReference type="SUPFAM" id="SSF52374">
    <property type="entry name" value="Nucleotidylyl transferase"/>
    <property type="match status" value="1"/>
</dbReference>
<keyword evidence="6" id="KW-0067">ATP-binding</keyword>
<evidence type="ECO:0000259" key="8">
    <source>
        <dbReference type="Pfam" id="PF01467"/>
    </source>
</evidence>
<dbReference type="InterPro" id="IPR014729">
    <property type="entry name" value="Rossmann-like_a/b/a_fold"/>
</dbReference>
<dbReference type="GO" id="GO:0005524">
    <property type="term" value="F:ATP binding"/>
    <property type="evidence" value="ECO:0007669"/>
    <property type="project" value="UniProtKB-KW"/>
</dbReference>
<name>A0A6J6BKK6_9ZZZZ</name>
<keyword evidence="3" id="KW-0808">Transferase</keyword>
<comment type="pathway">
    <text evidence="1">Cofactor biosynthesis; NAD(+) biosynthesis.</text>
</comment>
<evidence type="ECO:0000256" key="7">
    <source>
        <dbReference type="ARBA" id="ARBA00023027"/>
    </source>
</evidence>